<sequence length="190" mass="20961">MPRRFHDAEELLPPATALKRALAIIYDGLISIAVLLVATWGYTMVAGWITGWERYEQMAEAGQISGDPGLTFTLFLVLYLFFAYFWTRIGQTLGMQVWRVRIENLDGTSVSWTQALKRYITAAAVLFLTLLASYYVGAVTLLVSIPAIIALFYPINGLSVTDRLSGSVVVAVPRETANKKHGADKTPKTG</sequence>
<keyword evidence="2" id="KW-1003">Cell membrane</keyword>
<keyword evidence="4 6" id="KW-1133">Transmembrane helix</keyword>
<reference evidence="9" key="1">
    <citation type="submission" date="2016-10" db="EMBL/GenBank/DDBJ databases">
        <authorList>
            <person name="Varghese N."/>
            <person name="Submissions S."/>
        </authorList>
    </citation>
    <scope>NUCLEOTIDE SEQUENCE [LARGE SCALE GENOMIC DNA]</scope>
    <source>
        <strain evidence="9">CGMCC 1.6294</strain>
    </source>
</reference>
<dbReference type="Pfam" id="PF06271">
    <property type="entry name" value="RDD"/>
    <property type="match status" value="1"/>
</dbReference>
<dbReference type="PANTHER" id="PTHR36115">
    <property type="entry name" value="PROLINE-RICH ANTIGEN HOMOLOG-RELATED"/>
    <property type="match status" value="1"/>
</dbReference>
<dbReference type="OrthoDB" id="9793824at2"/>
<evidence type="ECO:0000313" key="8">
    <source>
        <dbReference type="EMBL" id="SFR61664.1"/>
    </source>
</evidence>
<evidence type="ECO:0000313" key="9">
    <source>
        <dbReference type="Proteomes" id="UP000199290"/>
    </source>
</evidence>
<dbReference type="RefSeq" id="WP_091992414.1">
    <property type="nucleotide sequence ID" value="NZ_FOYV01000005.1"/>
</dbReference>
<dbReference type="PANTHER" id="PTHR36115:SF10">
    <property type="entry name" value="RDD DOMAIN-CONTAINING PROTEIN"/>
    <property type="match status" value="1"/>
</dbReference>
<dbReference type="InterPro" id="IPR051791">
    <property type="entry name" value="Pra-immunoreactive"/>
</dbReference>
<comment type="subcellular location">
    <subcellularLocation>
        <location evidence="1">Cell membrane</location>
        <topology evidence="1">Multi-pass membrane protein</topology>
    </subcellularLocation>
</comment>
<evidence type="ECO:0000256" key="5">
    <source>
        <dbReference type="ARBA" id="ARBA00023136"/>
    </source>
</evidence>
<proteinExistence type="predicted"/>
<dbReference type="EMBL" id="FOYV01000005">
    <property type="protein sequence ID" value="SFR61664.1"/>
    <property type="molecule type" value="Genomic_DNA"/>
</dbReference>
<feature type="transmembrane region" description="Helical" evidence="6">
    <location>
        <begin position="122"/>
        <end position="155"/>
    </location>
</feature>
<evidence type="ECO:0000256" key="1">
    <source>
        <dbReference type="ARBA" id="ARBA00004651"/>
    </source>
</evidence>
<evidence type="ECO:0000256" key="6">
    <source>
        <dbReference type="SAM" id="Phobius"/>
    </source>
</evidence>
<keyword evidence="5 6" id="KW-0472">Membrane</keyword>
<evidence type="ECO:0000256" key="2">
    <source>
        <dbReference type="ARBA" id="ARBA00022475"/>
    </source>
</evidence>
<evidence type="ECO:0000259" key="7">
    <source>
        <dbReference type="Pfam" id="PF06271"/>
    </source>
</evidence>
<feature type="transmembrane region" description="Helical" evidence="6">
    <location>
        <begin position="69"/>
        <end position="86"/>
    </location>
</feature>
<accession>A0A1I6I4V3</accession>
<dbReference type="STRING" id="375760.SAMN04488073_3455"/>
<keyword evidence="9" id="KW-1185">Reference proteome</keyword>
<keyword evidence="3 6" id="KW-0812">Transmembrane</keyword>
<feature type="transmembrane region" description="Helical" evidence="6">
    <location>
        <begin position="21"/>
        <end position="49"/>
    </location>
</feature>
<evidence type="ECO:0000256" key="4">
    <source>
        <dbReference type="ARBA" id="ARBA00022989"/>
    </source>
</evidence>
<name>A0A1I6I4V3_9GAMM</name>
<dbReference type="InterPro" id="IPR010432">
    <property type="entry name" value="RDD"/>
</dbReference>
<protein>
    <submittedName>
        <fullName evidence="8">Uncharacterized membrane protein YckC, RDD family</fullName>
    </submittedName>
</protein>
<dbReference type="GO" id="GO:0005886">
    <property type="term" value="C:plasma membrane"/>
    <property type="evidence" value="ECO:0007669"/>
    <property type="project" value="UniProtKB-SubCell"/>
</dbReference>
<gene>
    <name evidence="8" type="ORF">SAMN04488073_3455</name>
</gene>
<organism evidence="8 9">
    <name type="scientific">Marinobacter gudaonensis</name>
    <dbReference type="NCBI Taxonomy" id="375760"/>
    <lineage>
        <taxon>Bacteria</taxon>
        <taxon>Pseudomonadati</taxon>
        <taxon>Pseudomonadota</taxon>
        <taxon>Gammaproteobacteria</taxon>
        <taxon>Pseudomonadales</taxon>
        <taxon>Marinobacteraceae</taxon>
        <taxon>Marinobacter</taxon>
    </lineage>
</organism>
<evidence type="ECO:0000256" key="3">
    <source>
        <dbReference type="ARBA" id="ARBA00022692"/>
    </source>
</evidence>
<dbReference type="Proteomes" id="UP000199290">
    <property type="component" value="Unassembled WGS sequence"/>
</dbReference>
<dbReference type="AlphaFoldDB" id="A0A1I6I4V3"/>
<feature type="domain" description="RDD" evidence="7">
    <location>
        <begin position="15"/>
        <end position="137"/>
    </location>
</feature>